<sequence>MHWCESALRLAECHVAVDELPALGHRTRSTSQPLLIIASKTSLWNRMIADRYAELVKQWSIMFVRSVLTFGSPYCVLRLLKSLEDHQGSTQEAWAWLIGIGVSSTCHTVLDHHLLWIQWSEMAIPVRAQLIMALFQKALRAKDSKDPKETKTKAASDKPEALNLISSDTLSYSKFTAVNHYIPASLSRFFFALLFLIKLLGWESTLTAIIVTAISIPIHTFVIKQERIAQKNLSVARDKRTKAINEAMHALRQIKFSALEIQWEERLETFRQEEIKQLRKRFVTKNIRLVWSVASPLIVAAASICTYAYRERSISPSVIFPMIELLPHLEGTLGFLPVVFHDYFTAKSNAHRMEQYLRKPEQEKILDSSPSGDVSFHNVSVTWPSDEVKAPNDQEKTTSSRNFTLQDINLDFPVGELSVIHGKTGCGKSLLLAAILGEVDLLRGRINAPSVADGQPVAFVSQTPWLQNTTIKENILFGSPMDNERYEKVLKACALNHDLAALPKGDETQIGLRGVKLSGGQRARLSFARAIYSSAQLLVLDDIFSALDSHVSRDIFDALTGELCRGRTRILATHQVSLCLPATRYIVHIENNTINSAGGTDSIEGKWEVVESELAIEPAVIEPTPINEKPKKSAGPKTKAKRSDARTDLNVYKSYFAAAGGVGFTVLYVLGLIAKQLLNSLSKRTMGRINSARPKECTPRDASVDGGLQHYLYLYLLTLLLAVVLEFLFNLHRFAGSLRASKHLLRKVTYKILRMPLLWLDSTPIGEILGRFTVDARNVDDNVLVVMSDFADCIVQVLVIAFIGLYTSKYTSVLTVTLLYRCVRVGQRYIKARTTVKRADAEPTADIFEHFTSSAAGVSTIRAFGAADWLADQMHERLDRLSSARRHFQMFSRWMGLQLSLASIIFTTGTGIVLLTSTSLIDASLVGFSLSFSMGFSRAVFLGINNLGMLETYMGAAGNMIAYSELEPERQDGEEVPKDWPSQGKVEVQDLNVAYSADLPLVLKDVSFRVEGGKRIGIVGRTGAGKSSLTLALLRLVEPQAGSILVDGIDIATVKIQTLRSRIAFIPQDPVLFSGTLRSNLDPFGQVPTDKLEEALRRVKLLAESREDEESGLFTLNSPISAGGANMSQGQRQLLCLARILIKNPKIIILDEATSAVDNKTDLLIQETIRSQFHGTLIVVAHRLRTIASFDQILVLRGGEVAENGTPAELLSGQGLFYDLVQSSEDREFLTDTIGGVGSSDTSP</sequence>
<keyword evidence="13" id="KW-0378">Hydrolase</keyword>
<evidence type="ECO:0000259" key="12">
    <source>
        <dbReference type="PROSITE" id="PS50929"/>
    </source>
</evidence>
<feature type="transmembrane region" description="Helical" evidence="10">
    <location>
        <begin position="712"/>
        <end position="731"/>
    </location>
</feature>
<dbReference type="PROSITE" id="PS50893">
    <property type="entry name" value="ABC_TRANSPORTER_2"/>
    <property type="match status" value="2"/>
</dbReference>
<keyword evidence="4 10" id="KW-0812">Transmembrane</keyword>
<feature type="transmembrane region" description="Helical" evidence="10">
    <location>
        <begin position="655"/>
        <end position="674"/>
    </location>
</feature>
<evidence type="ECO:0000313" key="13">
    <source>
        <dbReference type="EMBL" id="PWY70500.1"/>
    </source>
</evidence>
<keyword evidence="6" id="KW-0547">Nucleotide-binding</keyword>
<keyword evidence="5" id="KW-0677">Repeat</keyword>
<reference evidence="13 14" key="1">
    <citation type="submission" date="2016-12" db="EMBL/GenBank/DDBJ databases">
        <title>The genomes of Aspergillus section Nigri reveals drivers in fungal speciation.</title>
        <authorList>
            <consortium name="DOE Joint Genome Institute"/>
            <person name="Vesth T.C."/>
            <person name="Nybo J."/>
            <person name="Theobald S."/>
            <person name="Brandl J."/>
            <person name="Frisvad J.C."/>
            <person name="Nielsen K.F."/>
            <person name="Lyhne E.K."/>
            <person name="Kogle M.E."/>
            <person name="Kuo A."/>
            <person name="Riley R."/>
            <person name="Clum A."/>
            <person name="Nolan M."/>
            <person name="Lipzen A."/>
            <person name="Salamov A."/>
            <person name="Henrissat B."/>
            <person name="Wiebenga A."/>
            <person name="De Vries R.P."/>
            <person name="Grigoriev I.V."/>
            <person name="Mortensen U.H."/>
            <person name="Andersen M.R."/>
            <person name="Baker S.E."/>
        </authorList>
    </citation>
    <scope>NUCLEOTIDE SEQUENCE [LARGE SCALE GENOMIC DNA]</scope>
    <source>
        <strain evidence="13 14">CBS 117.55</strain>
    </source>
</reference>
<evidence type="ECO:0000256" key="5">
    <source>
        <dbReference type="ARBA" id="ARBA00022737"/>
    </source>
</evidence>
<gene>
    <name evidence="13" type="ORF">BO70DRAFT_321888</name>
</gene>
<keyword evidence="7" id="KW-0067">ATP-binding</keyword>
<dbReference type="InterPro" id="IPR027417">
    <property type="entry name" value="P-loop_NTPase"/>
</dbReference>
<evidence type="ECO:0000256" key="1">
    <source>
        <dbReference type="ARBA" id="ARBA00004141"/>
    </source>
</evidence>
<dbReference type="FunFam" id="3.40.50.300:FF:000610">
    <property type="entry name" value="Multidrug resistance-associated ABC transporter"/>
    <property type="match status" value="1"/>
</dbReference>
<dbReference type="STRING" id="1448321.A0A317VF46"/>
<dbReference type="InterPro" id="IPR050173">
    <property type="entry name" value="ABC_transporter_C-like"/>
</dbReference>
<dbReference type="PANTHER" id="PTHR24223:SF456">
    <property type="entry name" value="MULTIDRUG RESISTANCE-ASSOCIATED PROTEIN LETHAL(2)03659"/>
    <property type="match status" value="1"/>
</dbReference>
<dbReference type="CDD" id="cd18604">
    <property type="entry name" value="ABC_6TM_VMR1_D2_like"/>
    <property type="match status" value="1"/>
</dbReference>
<dbReference type="InterPro" id="IPR003593">
    <property type="entry name" value="AAA+_ATPase"/>
</dbReference>
<evidence type="ECO:0000313" key="14">
    <source>
        <dbReference type="Proteomes" id="UP000247233"/>
    </source>
</evidence>
<dbReference type="SUPFAM" id="SSF52540">
    <property type="entry name" value="P-loop containing nucleoside triphosphate hydrolases"/>
    <property type="match status" value="2"/>
</dbReference>
<evidence type="ECO:0000256" key="2">
    <source>
        <dbReference type="ARBA" id="ARBA00009726"/>
    </source>
</evidence>
<dbReference type="GO" id="GO:0140359">
    <property type="term" value="F:ABC-type transporter activity"/>
    <property type="evidence" value="ECO:0007669"/>
    <property type="project" value="InterPro"/>
</dbReference>
<dbReference type="GO" id="GO:0016020">
    <property type="term" value="C:membrane"/>
    <property type="evidence" value="ECO:0007669"/>
    <property type="project" value="UniProtKB-SubCell"/>
</dbReference>
<dbReference type="VEuPathDB" id="FungiDB:BO70DRAFT_321888"/>
<evidence type="ECO:0000256" key="4">
    <source>
        <dbReference type="ARBA" id="ARBA00022692"/>
    </source>
</evidence>
<dbReference type="GO" id="GO:0005524">
    <property type="term" value="F:ATP binding"/>
    <property type="evidence" value="ECO:0007669"/>
    <property type="project" value="UniProtKB-KW"/>
</dbReference>
<evidence type="ECO:0000256" key="7">
    <source>
        <dbReference type="ARBA" id="ARBA00022840"/>
    </source>
</evidence>
<keyword evidence="3" id="KW-0813">Transport</keyword>
<evidence type="ECO:0000256" key="6">
    <source>
        <dbReference type="ARBA" id="ARBA00022741"/>
    </source>
</evidence>
<dbReference type="PROSITE" id="PS00211">
    <property type="entry name" value="ABC_TRANSPORTER_1"/>
    <property type="match status" value="2"/>
</dbReference>
<dbReference type="Proteomes" id="UP000247233">
    <property type="component" value="Unassembled WGS sequence"/>
</dbReference>
<dbReference type="InterPro" id="IPR011527">
    <property type="entry name" value="ABC1_TM_dom"/>
</dbReference>
<proteinExistence type="inferred from homology"/>
<feature type="domain" description="ABC transmembrane type-1" evidence="12">
    <location>
        <begin position="62"/>
        <end position="343"/>
    </location>
</feature>
<organism evidence="13 14">
    <name type="scientific">Aspergillus heteromorphus CBS 117.55</name>
    <dbReference type="NCBI Taxonomy" id="1448321"/>
    <lineage>
        <taxon>Eukaryota</taxon>
        <taxon>Fungi</taxon>
        <taxon>Dikarya</taxon>
        <taxon>Ascomycota</taxon>
        <taxon>Pezizomycotina</taxon>
        <taxon>Eurotiomycetes</taxon>
        <taxon>Eurotiomycetidae</taxon>
        <taxon>Eurotiales</taxon>
        <taxon>Aspergillaceae</taxon>
        <taxon>Aspergillus</taxon>
        <taxon>Aspergillus subgen. Circumdati</taxon>
    </lineage>
</organism>
<dbReference type="Pfam" id="PF00664">
    <property type="entry name" value="ABC_membrane"/>
    <property type="match status" value="2"/>
</dbReference>
<dbReference type="EMBL" id="MSFL01000030">
    <property type="protein sequence ID" value="PWY70500.1"/>
    <property type="molecule type" value="Genomic_DNA"/>
</dbReference>
<evidence type="ECO:0000256" key="3">
    <source>
        <dbReference type="ARBA" id="ARBA00022448"/>
    </source>
</evidence>
<feature type="transmembrane region" description="Helical" evidence="10">
    <location>
        <begin position="329"/>
        <end position="346"/>
    </location>
</feature>
<feature type="domain" description="ABC transporter" evidence="11">
    <location>
        <begin position="374"/>
        <end position="616"/>
    </location>
</feature>
<keyword evidence="14" id="KW-1185">Reference proteome</keyword>
<dbReference type="SMART" id="SM00382">
    <property type="entry name" value="AAA"/>
    <property type="match status" value="2"/>
</dbReference>
<feature type="transmembrane region" description="Helical" evidence="10">
    <location>
        <begin position="206"/>
        <end position="223"/>
    </location>
</feature>
<feature type="domain" description="ABC transmembrane type-1" evidence="12">
    <location>
        <begin position="657"/>
        <end position="952"/>
    </location>
</feature>
<dbReference type="GeneID" id="37062771"/>
<dbReference type="Pfam" id="PF00005">
    <property type="entry name" value="ABC_tran"/>
    <property type="match status" value="2"/>
</dbReference>
<comment type="caution">
    <text evidence="13">The sequence shown here is derived from an EMBL/GenBank/DDBJ whole genome shotgun (WGS) entry which is preliminary data.</text>
</comment>
<evidence type="ECO:0000259" key="11">
    <source>
        <dbReference type="PROSITE" id="PS50893"/>
    </source>
</evidence>
<feature type="domain" description="ABC transporter" evidence="11">
    <location>
        <begin position="988"/>
        <end position="1223"/>
    </location>
</feature>
<evidence type="ECO:0000256" key="8">
    <source>
        <dbReference type="ARBA" id="ARBA00022989"/>
    </source>
</evidence>
<dbReference type="CDD" id="cd03250">
    <property type="entry name" value="ABCC_MRP_domain1"/>
    <property type="match status" value="1"/>
</dbReference>
<feature type="transmembrane region" description="Helical" evidence="10">
    <location>
        <begin position="289"/>
        <end position="309"/>
    </location>
</feature>
<dbReference type="OrthoDB" id="6500128at2759"/>
<dbReference type="Gene3D" id="3.40.50.300">
    <property type="entry name" value="P-loop containing nucleotide triphosphate hydrolases"/>
    <property type="match status" value="2"/>
</dbReference>
<dbReference type="InterPro" id="IPR036640">
    <property type="entry name" value="ABC1_TM_sf"/>
</dbReference>
<dbReference type="Gene3D" id="1.20.1560.10">
    <property type="entry name" value="ABC transporter type 1, transmembrane domain"/>
    <property type="match status" value="2"/>
</dbReference>
<dbReference type="AlphaFoldDB" id="A0A317VF46"/>
<accession>A0A317VF46</accession>
<feature type="transmembrane region" description="Helical" evidence="10">
    <location>
        <begin position="752"/>
        <end position="774"/>
    </location>
</feature>
<dbReference type="InterPro" id="IPR017871">
    <property type="entry name" value="ABC_transporter-like_CS"/>
</dbReference>
<keyword evidence="9 10" id="KW-0472">Membrane</keyword>
<dbReference type="GO" id="GO:0016887">
    <property type="term" value="F:ATP hydrolysis activity"/>
    <property type="evidence" value="ECO:0007669"/>
    <property type="project" value="InterPro"/>
</dbReference>
<dbReference type="PROSITE" id="PS50929">
    <property type="entry name" value="ABC_TM1F"/>
    <property type="match status" value="2"/>
</dbReference>
<dbReference type="CDD" id="cd03244">
    <property type="entry name" value="ABCC_MRP_domain2"/>
    <property type="match status" value="1"/>
</dbReference>
<name>A0A317VF46_9EURO</name>
<comment type="subcellular location">
    <subcellularLocation>
        <location evidence="1">Membrane</location>
        <topology evidence="1">Multi-pass membrane protein</topology>
    </subcellularLocation>
</comment>
<comment type="similarity">
    <text evidence="2">Belongs to the ABC transporter superfamily. ABCC family. Conjugate transporter (TC 3.A.1.208) subfamily.</text>
</comment>
<feature type="transmembrane region" description="Helical" evidence="10">
    <location>
        <begin position="794"/>
        <end position="820"/>
    </location>
</feature>
<dbReference type="SUPFAM" id="SSF90123">
    <property type="entry name" value="ABC transporter transmembrane region"/>
    <property type="match status" value="2"/>
</dbReference>
<dbReference type="InterPro" id="IPR003439">
    <property type="entry name" value="ABC_transporter-like_ATP-bd"/>
</dbReference>
<evidence type="ECO:0000256" key="10">
    <source>
        <dbReference type="SAM" id="Phobius"/>
    </source>
</evidence>
<protein>
    <submittedName>
        <fullName evidence="13">P-loop containing nucleoside triphosphate hydrolase protein</fullName>
    </submittedName>
</protein>
<dbReference type="PANTHER" id="PTHR24223">
    <property type="entry name" value="ATP-BINDING CASSETTE SUB-FAMILY C"/>
    <property type="match status" value="1"/>
</dbReference>
<feature type="transmembrane region" description="Helical" evidence="10">
    <location>
        <begin position="894"/>
        <end position="917"/>
    </location>
</feature>
<dbReference type="RefSeq" id="XP_025395987.1">
    <property type="nucleotide sequence ID" value="XM_025540534.1"/>
</dbReference>
<evidence type="ECO:0000256" key="9">
    <source>
        <dbReference type="ARBA" id="ARBA00023136"/>
    </source>
</evidence>
<keyword evidence="8 10" id="KW-1133">Transmembrane helix</keyword>
<dbReference type="CDD" id="cd18596">
    <property type="entry name" value="ABC_6TM_VMR1_D1_like"/>
    <property type="match status" value="1"/>
</dbReference>